<feature type="transmembrane region" description="Helical" evidence="1">
    <location>
        <begin position="239"/>
        <end position="261"/>
    </location>
</feature>
<evidence type="ECO:0000256" key="1">
    <source>
        <dbReference type="SAM" id="Phobius"/>
    </source>
</evidence>
<protein>
    <submittedName>
        <fullName evidence="2">Uncharacterized protein</fullName>
    </submittedName>
</protein>
<dbReference type="RefSeq" id="WP_344652680.1">
    <property type="nucleotide sequence ID" value="NZ_BAAAGX010000028.1"/>
</dbReference>
<feature type="transmembrane region" description="Helical" evidence="1">
    <location>
        <begin position="147"/>
        <end position="168"/>
    </location>
</feature>
<feature type="transmembrane region" description="Helical" evidence="1">
    <location>
        <begin position="197"/>
        <end position="219"/>
    </location>
</feature>
<gene>
    <name evidence="2" type="ORF">GCM10009539_64250</name>
</gene>
<keyword evidence="1" id="KW-1133">Transmembrane helix</keyword>
<evidence type="ECO:0000313" key="3">
    <source>
        <dbReference type="Proteomes" id="UP001500967"/>
    </source>
</evidence>
<feature type="transmembrane region" description="Helical" evidence="1">
    <location>
        <begin position="95"/>
        <end position="117"/>
    </location>
</feature>
<dbReference type="Proteomes" id="UP001500967">
    <property type="component" value="Unassembled WGS sequence"/>
</dbReference>
<sequence length="267" mass="26751">MVTPLLDPTDAVGRTARRVLAGRVGGLVLGLAAGATLASGPSSWLGLGLALAAPAFASCLLAGVLVGELLAVGPRPAVRTAALEVRRVRSYLPPVMTRVVAGALVALDVGLVLAVLAGSADDQGRPGRALTLSCGDVSAWVSPWPGLFYALPIAVVVHAALALAAVALRRLVRRPRPGSHPDDRGADDRVRAASARAVTAAVGVLVAAPLAGTTLIASGRLLSLAGQPCAPVWLPVTGWASAAVAAVATVLTGVFVATLVVPRGGRR</sequence>
<dbReference type="EMBL" id="BAAAGX010000028">
    <property type="protein sequence ID" value="GAA0268391.1"/>
    <property type="molecule type" value="Genomic_DNA"/>
</dbReference>
<proteinExistence type="predicted"/>
<keyword evidence="1" id="KW-0472">Membrane</keyword>
<name>A0ABN0V058_9ACTN</name>
<comment type="caution">
    <text evidence="2">The sequence shown here is derived from an EMBL/GenBank/DDBJ whole genome shotgun (WGS) entry which is preliminary data.</text>
</comment>
<keyword evidence="1" id="KW-0812">Transmembrane</keyword>
<organism evidence="2 3">
    <name type="scientific">Cryptosporangium japonicum</name>
    <dbReference type="NCBI Taxonomy" id="80872"/>
    <lineage>
        <taxon>Bacteria</taxon>
        <taxon>Bacillati</taxon>
        <taxon>Actinomycetota</taxon>
        <taxon>Actinomycetes</taxon>
        <taxon>Cryptosporangiales</taxon>
        <taxon>Cryptosporangiaceae</taxon>
        <taxon>Cryptosporangium</taxon>
    </lineage>
</organism>
<keyword evidence="3" id="KW-1185">Reference proteome</keyword>
<accession>A0ABN0V058</accession>
<evidence type="ECO:0000313" key="2">
    <source>
        <dbReference type="EMBL" id="GAA0268391.1"/>
    </source>
</evidence>
<feature type="transmembrane region" description="Helical" evidence="1">
    <location>
        <begin position="20"/>
        <end position="38"/>
    </location>
</feature>
<reference evidence="2 3" key="1">
    <citation type="journal article" date="2019" name="Int. J. Syst. Evol. Microbiol.">
        <title>The Global Catalogue of Microorganisms (GCM) 10K type strain sequencing project: providing services to taxonomists for standard genome sequencing and annotation.</title>
        <authorList>
            <consortium name="The Broad Institute Genomics Platform"/>
            <consortium name="The Broad Institute Genome Sequencing Center for Infectious Disease"/>
            <person name="Wu L."/>
            <person name="Ma J."/>
        </authorList>
    </citation>
    <scope>NUCLEOTIDE SEQUENCE [LARGE SCALE GENOMIC DNA]</scope>
    <source>
        <strain evidence="2 3">JCM 10425</strain>
    </source>
</reference>
<feature type="transmembrane region" description="Helical" evidence="1">
    <location>
        <begin position="44"/>
        <end position="74"/>
    </location>
</feature>